<dbReference type="InterPro" id="IPR043145">
    <property type="entry name" value="Znf_ZZ_sf"/>
</dbReference>
<organism evidence="7 8">
    <name type="scientific">Arthrobotrys conoides</name>
    <dbReference type="NCBI Taxonomy" id="74498"/>
    <lineage>
        <taxon>Eukaryota</taxon>
        <taxon>Fungi</taxon>
        <taxon>Dikarya</taxon>
        <taxon>Ascomycota</taxon>
        <taxon>Pezizomycotina</taxon>
        <taxon>Orbiliomycetes</taxon>
        <taxon>Orbiliales</taxon>
        <taxon>Orbiliaceae</taxon>
        <taxon>Arthrobotrys</taxon>
    </lineage>
</organism>
<keyword evidence="5 6" id="KW-0040">ANK repeat</keyword>
<dbReference type="PROSITE" id="PS50088">
    <property type="entry name" value="ANK_REPEAT"/>
    <property type="match status" value="1"/>
</dbReference>
<evidence type="ECO:0000256" key="3">
    <source>
        <dbReference type="ARBA" id="ARBA00022771"/>
    </source>
</evidence>
<reference evidence="7 8" key="1">
    <citation type="submission" date="2019-10" db="EMBL/GenBank/DDBJ databases">
        <authorList>
            <person name="Palmer J.M."/>
        </authorList>
    </citation>
    <scope>NUCLEOTIDE SEQUENCE [LARGE SCALE GENOMIC DNA]</scope>
    <source>
        <strain evidence="7 8">TWF506</strain>
    </source>
</reference>
<dbReference type="Proteomes" id="UP001307849">
    <property type="component" value="Unassembled WGS sequence"/>
</dbReference>
<dbReference type="SUPFAM" id="SSF48403">
    <property type="entry name" value="Ankyrin repeat"/>
    <property type="match status" value="1"/>
</dbReference>
<dbReference type="InterPro" id="IPR036770">
    <property type="entry name" value="Ankyrin_rpt-contain_sf"/>
</dbReference>
<evidence type="ECO:0000256" key="1">
    <source>
        <dbReference type="ARBA" id="ARBA00022723"/>
    </source>
</evidence>
<dbReference type="InterPro" id="IPR002110">
    <property type="entry name" value="Ankyrin_rpt"/>
</dbReference>
<dbReference type="SMART" id="SM00248">
    <property type="entry name" value="ANK"/>
    <property type="match status" value="5"/>
</dbReference>
<evidence type="ECO:0000256" key="5">
    <source>
        <dbReference type="ARBA" id="ARBA00023043"/>
    </source>
</evidence>
<keyword evidence="2" id="KW-0677">Repeat</keyword>
<dbReference type="PANTHER" id="PTHR24198">
    <property type="entry name" value="ANKYRIN REPEAT AND PROTEIN KINASE DOMAIN-CONTAINING PROTEIN"/>
    <property type="match status" value="1"/>
</dbReference>
<keyword evidence="8" id="KW-1185">Reference proteome</keyword>
<evidence type="ECO:0000256" key="6">
    <source>
        <dbReference type="PROSITE-ProRule" id="PRU00023"/>
    </source>
</evidence>
<evidence type="ECO:0000313" key="7">
    <source>
        <dbReference type="EMBL" id="KAK6516420.1"/>
    </source>
</evidence>
<keyword evidence="1" id="KW-0479">Metal-binding</keyword>
<evidence type="ECO:0008006" key="9">
    <source>
        <dbReference type="Google" id="ProtNLM"/>
    </source>
</evidence>
<evidence type="ECO:0000256" key="4">
    <source>
        <dbReference type="ARBA" id="ARBA00022833"/>
    </source>
</evidence>
<sequence>MKGSATEYMTSEDALGESVFLPEDFRDGIAPRDSDIVLLLIGPTGSGKTTFISHCTDNQDLANREDLWKVFSVPYKVVQKKIKDTEEVKVYRCELDPSTNVFLIDTPGFGHKTRRDAETLHEIASFLTQAYWSVPIHGALYFQSIMGNEFTPKGVEFEYMDILKLICGDKVFRNSTLVSTRWEDLPEMPLALAQSPEEMENIGKIGYWRQLIGMNARDGYYRHEKNTKQSAIELLIRFKDFQPASFRFPDPLALQVELIVNNYALNETHAGAELDKLLKNSIARESAHIATLKETMSGRLDQLSHGAYDNTEQVYSDELTTVMSDIDDLQVNIRRYHAERGILAIEFETRFLKNLRRRKLQRDLELLDGQRIIEGLYERISRLANEAIRQGGMSEFTTDALQKYLRREPVPRSISFNPCEEPVVFQDFQKGMMEWNSLTSSKAPSSEFSLTPKRKQFDDFTELQCDTPLHIAAGSGDPSTLKEVLELLPSVRYSLTRKNSRGSTPLHVAVETGSRETVELLVPKMSQSEVYTQDKYGYTPLALAMINNHWGIVTEITPDPCNRFGFTIADKFAFKELLYSPPDVLERFLALGTKDPKFWGLRTEDGNTIFHIALDLDIPRAKLCFNVIESASARILEELLNYNNIYGLHAIAQAASNGRKENLQEFVRRFKSRVRIRDVVNKGSRHGTPFFLATTRGHLECAELLLTLGANQDRLELCGLDTKGWIRFCTGTVIESTKKDESAEPQVKPTITLTFDLLTDTYYKAAIERSRQYLLEKHRVNILSDPILLCHLSQHYFNTVERIPAVRAGRTNDPKPLLSVNGVENGVILYALYLYTLRQKFGYSIIRCGSCSSPLGHKFYHCIMCPLADFCEECYRSRPVSVGDTLMQGLCSRRQNCNCLPYHPWVEIDMESFDFDLESTGRIRDGLTVDGILYRLKYQEFHSVTGPLGAETT</sequence>
<proteinExistence type="predicted"/>
<dbReference type="Pfam" id="PF12796">
    <property type="entry name" value="Ank_2"/>
    <property type="match status" value="1"/>
</dbReference>
<comment type="caution">
    <text evidence="7">The sequence shown here is derived from an EMBL/GenBank/DDBJ whole genome shotgun (WGS) entry which is preliminary data.</text>
</comment>
<dbReference type="SUPFAM" id="SSF52540">
    <property type="entry name" value="P-loop containing nucleoside triphosphate hydrolases"/>
    <property type="match status" value="1"/>
</dbReference>
<accession>A0AAN8RV43</accession>
<feature type="repeat" description="ANK" evidence="6">
    <location>
        <begin position="501"/>
        <end position="533"/>
    </location>
</feature>
<dbReference type="Gene3D" id="1.25.40.20">
    <property type="entry name" value="Ankyrin repeat-containing domain"/>
    <property type="match status" value="2"/>
</dbReference>
<dbReference type="EMBL" id="JAVHJM010000003">
    <property type="protein sequence ID" value="KAK6516420.1"/>
    <property type="molecule type" value="Genomic_DNA"/>
</dbReference>
<dbReference type="InterPro" id="IPR027417">
    <property type="entry name" value="P-loop_NTPase"/>
</dbReference>
<dbReference type="Gene3D" id="3.30.60.90">
    <property type="match status" value="1"/>
</dbReference>
<evidence type="ECO:0000256" key="2">
    <source>
        <dbReference type="ARBA" id="ARBA00022737"/>
    </source>
</evidence>
<dbReference type="Gene3D" id="3.40.50.300">
    <property type="entry name" value="P-loop containing nucleotide triphosphate hydrolases"/>
    <property type="match status" value="1"/>
</dbReference>
<name>A0AAN8RV43_9PEZI</name>
<keyword evidence="4" id="KW-0862">Zinc</keyword>
<dbReference type="GO" id="GO:0008270">
    <property type="term" value="F:zinc ion binding"/>
    <property type="evidence" value="ECO:0007669"/>
    <property type="project" value="UniProtKB-KW"/>
</dbReference>
<dbReference type="PROSITE" id="PS50297">
    <property type="entry name" value="ANK_REP_REGION"/>
    <property type="match status" value="1"/>
</dbReference>
<dbReference type="AlphaFoldDB" id="A0AAN8RV43"/>
<dbReference type="PANTHER" id="PTHR24198:SF165">
    <property type="entry name" value="ANKYRIN REPEAT-CONTAINING PROTEIN-RELATED"/>
    <property type="match status" value="1"/>
</dbReference>
<evidence type="ECO:0000313" key="8">
    <source>
        <dbReference type="Proteomes" id="UP001307849"/>
    </source>
</evidence>
<keyword evidence="3" id="KW-0863">Zinc-finger</keyword>
<gene>
    <name evidence="7" type="ORF">TWF506_006329</name>
</gene>
<protein>
    <recommendedName>
        <fullName evidence="9">G domain-containing protein</fullName>
    </recommendedName>
</protein>